<evidence type="ECO:0000259" key="5">
    <source>
        <dbReference type="Pfam" id="PF13407"/>
    </source>
</evidence>
<feature type="chain" id="PRO_5047255506" evidence="4">
    <location>
        <begin position="23"/>
        <end position="357"/>
    </location>
</feature>
<evidence type="ECO:0000313" key="6">
    <source>
        <dbReference type="EMBL" id="MDA4846185.1"/>
    </source>
</evidence>
<dbReference type="SUPFAM" id="SSF53822">
    <property type="entry name" value="Periplasmic binding protein-like I"/>
    <property type="match status" value="1"/>
</dbReference>
<dbReference type="NCBIfam" id="NF008185">
    <property type="entry name" value="PRK10936.1"/>
    <property type="match status" value="1"/>
</dbReference>
<reference evidence="6" key="1">
    <citation type="submission" date="2022-11" db="EMBL/GenBank/DDBJ databases">
        <title>Hoeflea poritis sp. nov., isolated from scleractinian coral Porites lutea.</title>
        <authorList>
            <person name="Zhang G."/>
            <person name="Wei Q."/>
            <person name="Cai L."/>
        </authorList>
    </citation>
    <scope>NUCLEOTIDE SEQUENCE</scope>
    <source>
        <strain evidence="6">E7-10</strain>
    </source>
</reference>
<proteinExistence type="inferred from homology"/>
<feature type="signal peptide" evidence="4">
    <location>
        <begin position="1"/>
        <end position="22"/>
    </location>
</feature>
<gene>
    <name evidence="6" type="primary">torT</name>
    <name evidence="6" type="ORF">OOZ53_12540</name>
</gene>
<evidence type="ECO:0000256" key="4">
    <source>
        <dbReference type="SAM" id="SignalP"/>
    </source>
</evidence>
<comment type="subcellular location">
    <subcellularLocation>
        <location evidence="1">Cell envelope</location>
    </subcellularLocation>
</comment>
<protein>
    <submittedName>
        <fullName evidence="6">TMAO reductase system periplasmic protein TorT</fullName>
    </submittedName>
</protein>
<dbReference type="PANTHER" id="PTHR46847">
    <property type="entry name" value="D-ALLOSE-BINDING PERIPLASMIC PROTEIN-RELATED"/>
    <property type="match status" value="1"/>
</dbReference>
<dbReference type="RefSeq" id="WP_271089913.1">
    <property type="nucleotide sequence ID" value="NZ_JAPJZH010000007.1"/>
</dbReference>
<dbReference type="InterPro" id="IPR028082">
    <property type="entry name" value="Peripla_BP_I"/>
</dbReference>
<accession>A0ABT4VN89</accession>
<comment type="similarity">
    <text evidence="2">Belongs to the bacterial solute-binding protein 2 family.</text>
</comment>
<dbReference type="Proteomes" id="UP001148313">
    <property type="component" value="Unassembled WGS sequence"/>
</dbReference>
<dbReference type="EMBL" id="JAPJZH010000007">
    <property type="protein sequence ID" value="MDA4846185.1"/>
    <property type="molecule type" value="Genomic_DNA"/>
</dbReference>
<evidence type="ECO:0000256" key="2">
    <source>
        <dbReference type="ARBA" id="ARBA00007639"/>
    </source>
</evidence>
<sequence length="357" mass="37920">MTKTIQKLLISAAITTCMTAGAAAENWYPYPVEVWDPPFNMESPRSTMDYKPLPAASKPWEICVSFPHMKDAYWLGVDYGVAQEAERLGVKMQLVEAGGYTELNNQISQIEDCVAAGANAVIIGAISFDGLNNIVKEISDKGIPVIDVINGMSSSDLSAKSLVSFGEMGGKAGSFLAGLHPSGGEKAKVAWFPGPAGAGWVEAGNTGFTGAIEGSAIDLVETKYGDTGKEAQAKLVEDTLEAHPDLDYVVGTAVTAEAAIPILRARGLTDKVKVVSYYYTPGVDQGIRRKQILAAPTDSPVIQGRIAVDQAVRILEGEPFEKHVGPALKIVTQDNLADFDPSSTLAPSGFKPVFRVN</sequence>
<organism evidence="6 7">
    <name type="scientific">Hoeflea poritis</name>
    <dbReference type="NCBI Taxonomy" id="2993659"/>
    <lineage>
        <taxon>Bacteria</taxon>
        <taxon>Pseudomonadati</taxon>
        <taxon>Pseudomonadota</taxon>
        <taxon>Alphaproteobacteria</taxon>
        <taxon>Hyphomicrobiales</taxon>
        <taxon>Rhizobiaceae</taxon>
        <taxon>Hoeflea</taxon>
    </lineage>
</organism>
<feature type="domain" description="Periplasmic binding protein" evidence="5">
    <location>
        <begin position="62"/>
        <end position="318"/>
    </location>
</feature>
<evidence type="ECO:0000313" key="7">
    <source>
        <dbReference type="Proteomes" id="UP001148313"/>
    </source>
</evidence>
<evidence type="ECO:0000256" key="3">
    <source>
        <dbReference type="ARBA" id="ARBA00022729"/>
    </source>
</evidence>
<dbReference type="Pfam" id="PF13407">
    <property type="entry name" value="Peripla_BP_4"/>
    <property type="match status" value="1"/>
</dbReference>
<dbReference type="InterPro" id="IPR025997">
    <property type="entry name" value="SBP_2_dom"/>
</dbReference>
<evidence type="ECO:0000256" key="1">
    <source>
        <dbReference type="ARBA" id="ARBA00004196"/>
    </source>
</evidence>
<comment type="caution">
    <text evidence="6">The sequence shown here is derived from an EMBL/GenBank/DDBJ whole genome shotgun (WGS) entry which is preliminary data.</text>
</comment>
<name>A0ABT4VN89_9HYPH</name>
<dbReference type="CDD" id="cd06306">
    <property type="entry name" value="PBP1_TorT-like"/>
    <property type="match status" value="1"/>
</dbReference>
<keyword evidence="3 4" id="KW-0732">Signal</keyword>
<dbReference type="PANTHER" id="PTHR46847:SF1">
    <property type="entry name" value="D-ALLOSE-BINDING PERIPLASMIC PROTEIN-RELATED"/>
    <property type="match status" value="1"/>
</dbReference>
<dbReference type="Gene3D" id="3.40.50.2300">
    <property type="match status" value="2"/>
</dbReference>
<keyword evidence="7" id="KW-1185">Reference proteome</keyword>